<comment type="caution">
    <text evidence="1">The sequence shown here is derived from an EMBL/GenBank/DDBJ whole genome shotgun (WGS) entry which is preliminary data.</text>
</comment>
<keyword evidence="2" id="KW-1185">Reference proteome</keyword>
<dbReference type="GeneID" id="70215414"/>
<sequence>MPAEKPYLLISWPQPSSYNPPERLRQYHASIIHHAVSHPTRLLTATANSITAAPSRCLSEEACSHPMRPFVPKCLT</sequence>
<proteinExistence type="predicted"/>
<dbReference type="Proteomes" id="UP000720189">
    <property type="component" value="Unassembled WGS sequence"/>
</dbReference>
<dbReference type="EMBL" id="JAGMUX010000004">
    <property type="protein sequence ID" value="KAH7260725.1"/>
    <property type="molecule type" value="Genomic_DNA"/>
</dbReference>
<evidence type="ECO:0000313" key="2">
    <source>
        <dbReference type="Proteomes" id="UP000720189"/>
    </source>
</evidence>
<accession>A0A9P9HND7</accession>
<reference evidence="1" key="1">
    <citation type="journal article" date="2021" name="Nat. Commun.">
        <title>Genetic determinants of endophytism in the Arabidopsis root mycobiome.</title>
        <authorList>
            <person name="Mesny F."/>
            <person name="Miyauchi S."/>
            <person name="Thiergart T."/>
            <person name="Pickel B."/>
            <person name="Atanasova L."/>
            <person name="Karlsson M."/>
            <person name="Huettel B."/>
            <person name="Barry K.W."/>
            <person name="Haridas S."/>
            <person name="Chen C."/>
            <person name="Bauer D."/>
            <person name="Andreopoulos W."/>
            <person name="Pangilinan J."/>
            <person name="LaButti K."/>
            <person name="Riley R."/>
            <person name="Lipzen A."/>
            <person name="Clum A."/>
            <person name="Drula E."/>
            <person name="Henrissat B."/>
            <person name="Kohler A."/>
            <person name="Grigoriev I.V."/>
            <person name="Martin F.M."/>
            <person name="Hacquard S."/>
        </authorList>
    </citation>
    <scope>NUCLEOTIDE SEQUENCE</scope>
    <source>
        <strain evidence="1">MPI-CAGE-AT-0023</strain>
    </source>
</reference>
<evidence type="ECO:0000313" key="1">
    <source>
        <dbReference type="EMBL" id="KAH7260725.1"/>
    </source>
</evidence>
<organism evidence="1 2">
    <name type="scientific">Fusarium redolens</name>
    <dbReference type="NCBI Taxonomy" id="48865"/>
    <lineage>
        <taxon>Eukaryota</taxon>
        <taxon>Fungi</taxon>
        <taxon>Dikarya</taxon>
        <taxon>Ascomycota</taxon>
        <taxon>Pezizomycotina</taxon>
        <taxon>Sordariomycetes</taxon>
        <taxon>Hypocreomycetidae</taxon>
        <taxon>Hypocreales</taxon>
        <taxon>Nectriaceae</taxon>
        <taxon>Fusarium</taxon>
        <taxon>Fusarium redolens species complex</taxon>
    </lineage>
</organism>
<dbReference type="RefSeq" id="XP_046052602.1">
    <property type="nucleotide sequence ID" value="XM_046185460.1"/>
</dbReference>
<name>A0A9P9HND7_FUSRE</name>
<dbReference type="AlphaFoldDB" id="A0A9P9HND7"/>
<protein>
    <submittedName>
        <fullName evidence="1">Uncharacterized protein</fullName>
    </submittedName>
</protein>
<gene>
    <name evidence="1" type="ORF">BKA55DRAFT_269195</name>
</gene>